<proteinExistence type="predicted"/>
<gene>
    <name evidence="1" type="ORF">FRUB_06905</name>
</gene>
<evidence type="ECO:0000313" key="2">
    <source>
        <dbReference type="Proteomes" id="UP000214646"/>
    </source>
</evidence>
<protein>
    <submittedName>
        <fullName evidence="1">Uncharacterized protein</fullName>
    </submittedName>
</protein>
<comment type="caution">
    <text evidence="1">The sequence shown here is derived from an EMBL/GenBank/DDBJ whole genome shotgun (WGS) entry which is preliminary data.</text>
</comment>
<reference evidence="2" key="1">
    <citation type="submission" date="2017-06" db="EMBL/GenBank/DDBJ databases">
        <title>Genome analysis of Fimbriiglobus ruber SP5, the first member of the order Planctomycetales with confirmed chitinolytic capability.</title>
        <authorList>
            <person name="Ravin N.V."/>
            <person name="Rakitin A.L."/>
            <person name="Ivanova A.A."/>
            <person name="Beletsky A.V."/>
            <person name="Kulichevskaya I.S."/>
            <person name="Mardanov A.V."/>
            <person name="Dedysh S.N."/>
        </authorList>
    </citation>
    <scope>NUCLEOTIDE SEQUENCE [LARGE SCALE GENOMIC DNA]</scope>
    <source>
        <strain evidence="2">SP5</strain>
    </source>
</reference>
<dbReference type="EMBL" id="NIDE01000014">
    <property type="protein sequence ID" value="OWK37785.1"/>
    <property type="molecule type" value="Genomic_DNA"/>
</dbReference>
<sequence length="55" mass="6316">MFATSHHIECALLELVERPALRLPGERGRRCLVQHVHRRFVVGQEADQLDTVNNP</sequence>
<accession>A0A225DN04</accession>
<dbReference type="Proteomes" id="UP000214646">
    <property type="component" value="Unassembled WGS sequence"/>
</dbReference>
<keyword evidence="2" id="KW-1185">Reference proteome</keyword>
<evidence type="ECO:0000313" key="1">
    <source>
        <dbReference type="EMBL" id="OWK37785.1"/>
    </source>
</evidence>
<organism evidence="1 2">
    <name type="scientific">Fimbriiglobus ruber</name>
    <dbReference type="NCBI Taxonomy" id="1908690"/>
    <lineage>
        <taxon>Bacteria</taxon>
        <taxon>Pseudomonadati</taxon>
        <taxon>Planctomycetota</taxon>
        <taxon>Planctomycetia</taxon>
        <taxon>Gemmatales</taxon>
        <taxon>Gemmataceae</taxon>
        <taxon>Fimbriiglobus</taxon>
    </lineage>
</organism>
<dbReference type="AlphaFoldDB" id="A0A225DN04"/>
<name>A0A225DN04_9BACT</name>